<dbReference type="PANTHER" id="PTHR43308:SF5">
    <property type="entry name" value="S-LAYER PROTEIN _ PEPTIDOGLYCAN ENDO-BETA-N-ACETYLGLUCOSAMINIDASE"/>
    <property type="match status" value="1"/>
</dbReference>
<evidence type="ECO:0000256" key="1">
    <source>
        <dbReference type="ARBA" id="ARBA00022737"/>
    </source>
</evidence>
<keyword evidence="1" id="KW-0677">Repeat</keyword>
<sequence length="835" mass="92526">MKKLRKPTTAMLLAVMIISNAQGLVVYANEETNKDIIKIEDKNNDSNIISDTEQKEKNVDTIKPELTNIEVNKKEVKAGEEVEITVEAKDEGGSGIKNVDVHYSSPITYKKKSISLRKDADGKYRGKLPLTDKDESGEWMVYYAVIYDNADNYRDVYNSKNPNVLQAWNQDDLSHCNFKLTGTEVDTIKPELTNIEVNKKEVKAGEEVEITVEAKDEGGSGIKSVDVHYSSPITYKKKSISLRKDTDGKYRGKLPLTDKDESGEWMVYYAVIYDNAGNYRDVYNSKNPNVLQSWNQDDLSHCNFKLTKIDLDTINPLDGSTVLVKNQVWSNKTINGDLYIGPEAVLTVSGNVKVTGNVYVLGALKINGGLTIDGTLYGTKMSSGGNPTLNNGTIVISGSNSIGSTSMSNYPVQDIPVRIDNAPLVATDGKIDIKGATVNVADMYIEGKKVDLDYKGRFDVKDINIGTKNKVTIEFKTVFGNTITKDYDVDNDQAPIVPINKVPEITASDVEIKVGEKFNPLSEVSAKDHEDGDITNNIEVIENTVDTSKAGVYKVVYKVRDSQGASKTKEIKVTVVQGLVGMNKVPEITASDVEIKVGEKFNPLSGISAKDHEDGDITNKIEMIENTVDTSKAGLYKVVYKVRDSQGATASKTINITVKEKIEFNDTQGHWAEKTINLFVEKGFINGYDDKTFKPDNSMTRAEFVKVVNNVFGYNQMGTEQFDDVNESDWFYSDICIGINMGYIKGKSKDKFAPNDSITRQEVAMILTNIMDNKDNNLDKLSLFKDGHQTDEWAKPSVEGAIESGYLNGYEDQTIRANGNITRAEAISMLSRVKK</sequence>
<keyword evidence="2" id="KW-0732">Signal</keyword>
<feature type="domain" description="SLH" evidence="3">
    <location>
        <begin position="781"/>
        <end position="835"/>
    </location>
</feature>
<proteinExistence type="predicted"/>
<dbReference type="Pfam" id="PF16403">
    <property type="entry name" value="Bact_surface_Ig-like"/>
    <property type="match status" value="2"/>
</dbReference>
<evidence type="ECO:0000313" key="4">
    <source>
        <dbReference type="EMBL" id="CEO33264.1"/>
    </source>
</evidence>
<dbReference type="InterPro" id="IPR013783">
    <property type="entry name" value="Ig-like_fold"/>
</dbReference>
<organism evidence="4 5">
    <name type="scientific">Paraclostridium sordellii</name>
    <name type="common">Clostridium sordellii</name>
    <dbReference type="NCBI Taxonomy" id="1505"/>
    <lineage>
        <taxon>Bacteria</taxon>
        <taxon>Bacillati</taxon>
        <taxon>Bacillota</taxon>
        <taxon>Clostridia</taxon>
        <taxon>Peptostreptococcales</taxon>
        <taxon>Peptostreptococcaceae</taxon>
        <taxon>Paraclostridium</taxon>
    </lineage>
</organism>
<feature type="domain" description="SLH" evidence="3">
    <location>
        <begin position="723"/>
        <end position="780"/>
    </location>
</feature>
<dbReference type="EC" id="3.2.1.8" evidence="4"/>
<reference evidence="5" key="1">
    <citation type="submission" date="2015-01" db="EMBL/GenBank/DDBJ databases">
        <authorList>
            <person name="Aslett A.Martin."/>
            <person name="De Silva Nishadi"/>
        </authorList>
    </citation>
    <scope>NUCLEOTIDE SEQUENCE [LARGE SCALE GENOMIC DNA]</scope>
    <source>
        <strain evidence="5">UMC4404</strain>
    </source>
</reference>
<dbReference type="GO" id="GO:0042973">
    <property type="term" value="F:glucan endo-1,3-beta-D-glucosidase activity"/>
    <property type="evidence" value="ECO:0007669"/>
    <property type="project" value="UniProtKB-EC"/>
</dbReference>
<feature type="chain" id="PRO_5040514727" evidence="2">
    <location>
        <begin position="22"/>
        <end position="835"/>
    </location>
</feature>
<dbReference type="AlphaFoldDB" id="A0A9P1L266"/>
<feature type="signal peptide" evidence="2">
    <location>
        <begin position="1"/>
        <end position="21"/>
    </location>
</feature>
<evidence type="ECO:0000313" key="5">
    <source>
        <dbReference type="Proteomes" id="UP000049685"/>
    </source>
</evidence>
<keyword evidence="4" id="KW-0378">Hydrolase</keyword>
<comment type="caution">
    <text evidence="4">The sequence shown here is derived from an EMBL/GenBank/DDBJ whole genome shotgun (WGS) entry which is preliminary data.</text>
</comment>
<dbReference type="EMBL" id="CDNY01000003">
    <property type="protein sequence ID" value="CEO33264.1"/>
    <property type="molecule type" value="Genomic_DNA"/>
</dbReference>
<gene>
    <name evidence="4" type="primary">xynA1_5</name>
    <name evidence="4" type="ORF">UMC4404_12441</name>
</gene>
<dbReference type="GO" id="GO:0031176">
    <property type="term" value="F:endo-1,4-beta-xylanase activity"/>
    <property type="evidence" value="ECO:0007669"/>
    <property type="project" value="UniProtKB-EC"/>
</dbReference>
<dbReference type="RefSeq" id="WP_057558454.1">
    <property type="nucleotide sequence ID" value="NZ_CDNY01000003.1"/>
</dbReference>
<dbReference type="InterPro" id="IPR032179">
    <property type="entry name" value="Cry22Aa_Ig-like"/>
</dbReference>
<evidence type="ECO:0000256" key="2">
    <source>
        <dbReference type="SAM" id="SignalP"/>
    </source>
</evidence>
<keyword evidence="4" id="KW-0326">Glycosidase</keyword>
<evidence type="ECO:0000259" key="3">
    <source>
        <dbReference type="PROSITE" id="PS51272"/>
    </source>
</evidence>
<feature type="domain" description="SLH" evidence="3">
    <location>
        <begin position="659"/>
        <end position="722"/>
    </location>
</feature>
<dbReference type="EC" id="3.2.1.39" evidence="4"/>
<accession>A0A9P1L266</accession>
<name>A0A9P1L266_PARSO</name>
<dbReference type="PROSITE" id="PS51272">
    <property type="entry name" value="SLH"/>
    <property type="match status" value="3"/>
</dbReference>
<protein>
    <submittedName>
        <fullName evidence="4">Glucan endo-1</fullName>
        <ecNumber evidence="4">3.2.1.39</ecNumber>
        <ecNumber evidence="4">3.2.1.8</ecNumber>
    </submittedName>
</protein>
<dbReference type="InterPro" id="IPR001119">
    <property type="entry name" value="SLH_dom"/>
</dbReference>
<dbReference type="Gene3D" id="2.60.40.10">
    <property type="entry name" value="Immunoglobulins"/>
    <property type="match status" value="2"/>
</dbReference>
<dbReference type="Pfam" id="PF00395">
    <property type="entry name" value="SLH"/>
    <property type="match status" value="3"/>
</dbReference>
<dbReference type="PANTHER" id="PTHR43308">
    <property type="entry name" value="OUTER MEMBRANE PROTEIN ALPHA-RELATED"/>
    <property type="match status" value="1"/>
</dbReference>
<dbReference type="Proteomes" id="UP000049685">
    <property type="component" value="Unassembled WGS sequence"/>
</dbReference>
<dbReference type="InterPro" id="IPR051465">
    <property type="entry name" value="Cell_Envelope_Struct_Comp"/>
</dbReference>